<organism evidence="1">
    <name type="scientific">marine sediment metagenome</name>
    <dbReference type="NCBI Taxonomy" id="412755"/>
    <lineage>
        <taxon>unclassified sequences</taxon>
        <taxon>metagenomes</taxon>
        <taxon>ecological metagenomes</taxon>
    </lineage>
</organism>
<sequence>NVAGLIASVNVEDIDANDIWLDSTPSVGLDVTDALSFYIVVNGLDIIETVATKDVDSGQIYYLCLWRPISPDGSVKKGTLAST</sequence>
<accession>A0A0F9CF97</accession>
<dbReference type="EMBL" id="LAZR01044562">
    <property type="protein sequence ID" value="KKL04346.1"/>
    <property type="molecule type" value="Genomic_DNA"/>
</dbReference>
<comment type="caution">
    <text evidence="1">The sequence shown here is derived from an EMBL/GenBank/DDBJ whole genome shotgun (WGS) entry which is preliminary data.</text>
</comment>
<gene>
    <name evidence="1" type="ORF">LCGC14_2616960</name>
</gene>
<name>A0A0F9CF97_9ZZZZ</name>
<evidence type="ECO:0000313" key="1">
    <source>
        <dbReference type="EMBL" id="KKL04346.1"/>
    </source>
</evidence>
<proteinExistence type="predicted"/>
<dbReference type="AlphaFoldDB" id="A0A0F9CF97"/>
<feature type="non-terminal residue" evidence="1">
    <location>
        <position position="1"/>
    </location>
</feature>
<protein>
    <submittedName>
        <fullName evidence="1">Uncharacterized protein</fullName>
    </submittedName>
</protein>
<reference evidence="1" key="1">
    <citation type="journal article" date="2015" name="Nature">
        <title>Complex archaea that bridge the gap between prokaryotes and eukaryotes.</title>
        <authorList>
            <person name="Spang A."/>
            <person name="Saw J.H."/>
            <person name="Jorgensen S.L."/>
            <person name="Zaremba-Niedzwiedzka K."/>
            <person name="Martijn J."/>
            <person name="Lind A.E."/>
            <person name="van Eijk R."/>
            <person name="Schleper C."/>
            <person name="Guy L."/>
            <person name="Ettema T.J."/>
        </authorList>
    </citation>
    <scope>NUCLEOTIDE SEQUENCE</scope>
</reference>